<dbReference type="AlphaFoldDB" id="A0A7M1KTB8"/>
<name>A0A7M1KTB8_9LACT</name>
<organism evidence="3 4">
    <name type="scientific">Aerococcus urinaeequi</name>
    <dbReference type="NCBI Taxonomy" id="51665"/>
    <lineage>
        <taxon>Bacteria</taxon>
        <taxon>Bacillati</taxon>
        <taxon>Bacillota</taxon>
        <taxon>Bacilli</taxon>
        <taxon>Lactobacillales</taxon>
        <taxon>Aerococcaceae</taxon>
        <taxon>Aerococcus</taxon>
    </lineage>
</organism>
<reference evidence="3 4" key="1">
    <citation type="submission" date="2020-10" db="EMBL/GenBank/DDBJ databases">
        <title>Plasmid carrying two tetracycline resistance determinant.</title>
        <authorList>
            <person name="Yang Q."/>
        </authorList>
    </citation>
    <scope>NUCLEOTIDE SEQUENCE [LARGE SCALE GENOMIC DNA]</scope>
    <source>
        <strain evidence="3 4">T43</strain>
    </source>
</reference>
<dbReference type="EMBL" id="CP063065">
    <property type="protein sequence ID" value="QOQ78430.1"/>
    <property type="molecule type" value="Genomic_DNA"/>
</dbReference>
<evidence type="ECO:0000313" key="4">
    <source>
        <dbReference type="Proteomes" id="UP000595091"/>
    </source>
</evidence>
<dbReference type="PROSITE" id="PS51257">
    <property type="entry name" value="PROKAR_LIPOPROTEIN"/>
    <property type="match status" value="1"/>
</dbReference>
<protein>
    <submittedName>
        <fullName evidence="3">Uncharacterized protein</fullName>
    </submittedName>
</protein>
<feature type="region of interest" description="Disordered" evidence="1">
    <location>
        <begin position="31"/>
        <end position="155"/>
    </location>
</feature>
<gene>
    <name evidence="3" type="ORF">IMX20_05335</name>
</gene>
<feature type="chain" id="PRO_5038437638" evidence="2">
    <location>
        <begin position="22"/>
        <end position="242"/>
    </location>
</feature>
<dbReference type="RefSeq" id="WP_197557939.1">
    <property type="nucleotide sequence ID" value="NZ_CP063065.1"/>
</dbReference>
<feature type="compositionally biased region" description="Low complexity" evidence="1">
    <location>
        <begin position="76"/>
        <end position="135"/>
    </location>
</feature>
<dbReference type="Proteomes" id="UP000595091">
    <property type="component" value="Chromosome"/>
</dbReference>
<sequence>MKKVYSLLGISLLALSLAACDNVDSALGMYSDETSSSEESASSSISSESASLNVVESDSTSSSNVSADADSEASSEDTTASTDETTQSSEEVVADSSVASEAATAQAMTTEEIESSIIAAEAEKTSPSTEVVPSSEVEDQGTYASSSQPEGNQGAFDNTRARELLAVAAPLISAHSQGAYQSDEYFFLPTLVNEDLAQVDVYRQSPDGQGHTNLIATYRYDAYSGTLMVMDVVSGTWQNTGQ</sequence>
<evidence type="ECO:0000313" key="3">
    <source>
        <dbReference type="EMBL" id="QOQ78430.1"/>
    </source>
</evidence>
<proteinExistence type="predicted"/>
<feature type="signal peptide" evidence="2">
    <location>
        <begin position="1"/>
        <end position="21"/>
    </location>
</feature>
<evidence type="ECO:0000256" key="1">
    <source>
        <dbReference type="SAM" id="MobiDB-lite"/>
    </source>
</evidence>
<keyword evidence="2" id="KW-0732">Signal</keyword>
<feature type="compositionally biased region" description="Polar residues" evidence="1">
    <location>
        <begin position="142"/>
        <end position="151"/>
    </location>
</feature>
<feature type="compositionally biased region" description="Low complexity" evidence="1">
    <location>
        <begin position="31"/>
        <end position="68"/>
    </location>
</feature>
<evidence type="ECO:0000256" key="2">
    <source>
        <dbReference type="SAM" id="SignalP"/>
    </source>
</evidence>
<accession>A0A7M1KTB8</accession>